<feature type="compositionally biased region" description="Low complexity" evidence="6">
    <location>
        <begin position="475"/>
        <end position="494"/>
    </location>
</feature>
<dbReference type="InterPro" id="IPR007219">
    <property type="entry name" value="XnlR_reg_dom"/>
</dbReference>
<accession>A0A4P9Y376</accession>
<organism evidence="8 9">
    <name type="scientific">Piptocephalis cylindrospora</name>
    <dbReference type="NCBI Taxonomy" id="1907219"/>
    <lineage>
        <taxon>Eukaryota</taxon>
        <taxon>Fungi</taxon>
        <taxon>Fungi incertae sedis</taxon>
        <taxon>Zoopagomycota</taxon>
        <taxon>Zoopagomycotina</taxon>
        <taxon>Zoopagomycetes</taxon>
        <taxon>Zoopagales</taxon>
        <taxon>Piptocephalidaceae</taxon>
        <taxon>Piptocephalis</taxon>
    </lineage>
</organism>
<dbReference type="InterPro" id="IPR050815">
    <property type="entry name" value="TF_fung"/>
</dbReference>
<keyword evidence="3" id="KW-0805">Transcription regulation</keyword>
<feature type="domain" description="Xylanolytic transcriptional activator regulatory" evidence="7">
    <location>
        <begin position="83"/>
        <end position="163"/>
    </location>
</feature>
<evidence type="ECO:0000256" key="1">
    <source>
        <dbReference type="ARBA" id="ARBA00004123"/>
    </source>
</evidence>
<evidence type="ECO:0000259" key="7">
    <source>
        <dbReference type="SMART" id="SM00906"/>
    </source>
</evidence>
<dbReference type="GO" id="GO:0006351">
    <property type="term" value="P:DNA-templated transcription"/>
    <property type="evidence" value="ECO:0007669"/>
    <property type="project" value="InterPro"/>
</dbReference>
<reference evidence="9" key="1">
    <citation type="journal article" date="2018" name="Nat. Microbiol.">
        <title>Leveraging single-cell genomics to expand the fungal tree of life.</title>
        <authorList>
            <person name="Ahrendt S.R."/>
            <person name="Quandt C.A."/>
            <person name="Ciobanu D."/>
            <person name="Clum A."/>
            <person name="Salamov A."/>
            <person name="Andreopoulos B."/>
            <person name="Cheng J.F."/>
            <person name="Woyke T."/>
            <person name="Pelin A."/>
            <person name="Henrissat B."/>
            <person name="Reynolds N.K."/>
            <person name="Benny G.L."/>
            <person name="Smith M.E."/>
            <person name="James T.Y."/>
            <person name="Grigoriev I.V."/>
        </authorList>
    </citation>
    <scope>NUCLEOTIDE SEQUENCE [LARGE SCALE GENOMIC DNA]</scope>
</reference>
<evidence type="ECO:0000256" key="4">
    <source>
        <dbReference type="ARBA" id="ARBA00023163"/>
    </source>
</evidence>
<dbReference type="Pfam" id="PF04082">
    <property type="entry name" value="Fungal_trans"/>
    <property type="match status" value="1"/>
</dbReference>
<keyword evidence="4" id="KW-0804">Transcription</keyword>
<dbReference type="GO" id="GO:0005634">
    <property type="term" value="C:nucleus"/>
    <property type="evidence" value="ECO:0007669"/>
    <property type="project" value="UniProtKB-SubCell"/>
</dbReference>
<dbReference type="SMART" id="SM00906">
    <property type="entry name" value="Fungal_trans"/>
    <property type="match status" value="1"/>
</dbReference>
<keyword evidence="2" id="KW-0479">Metal-binding</keyword>
<evidence type="ECO:0000256" key="3">
    <source>
        <dbReference type="ARBA" id="ARBA00023015"/>
    </source>
</evidence>
<sequence length="506" mass="57251">MTYVHYQSLLDRARSGALPTHLIFSYMCARTVREKTLLTMKQAEHYRNRAMALLENPELSLDSILSLLYLATFAFSRAEQSSASLLISSSIRISQELGLHTLDDGNPDRSHLSPEQHLHLERCRRLWWMQQTVDSFACLSLGRPRSIDIRDVCIRFPGDEMSWISPLPILPSYTAPLFDAAEFEQVILDLPLWTNPLHGSSPPSFCHMSNPSHSIYFPSPDSIWNTWTFRTALLSLVSGRIGHLVHGRSPRKAPPYTSPHSEFSLLRRTLWAIQSIFPPGIPKYGHLRRVGLTVYTLYYSSLIVLDRSCLRVHPGTRRLEATTSMAMRALHEVRELAHEVIILSRHIITPRGYPMPFLVFCAYLAGDIHLDRVWDSKVSEEDRLCSRSDFTTCLWIIRESGINWTIAHQYLMNLMSQMKRRLAGPTPTSNDDHDHPKPKAPVREDGEAQVLDEPLDNKERISLPFSPAFPVASRPAPTTPSDPSIPSTPSSHSSLEAGKKSSMSNG</sequence>
<name>A0A4P9Y376_9FUNG</name>
<evidence type="ECO:0000256" key="2">
    <source>
        <dbReference type="ARBA" id="ARBA00022723"/>
    </source>
</evidence>
<dbReference type="OrthoDB" id="3364175at2759"/>
<dbReference type="GO" id="GO:0000981">
    <property type="term" value="F:DNA-binding transcription factor activity, RNA polymerase II-specific"/>
    <property type="evidence" value="ECO:0007669"/>
    <property type="project" value="InterPro"/>
</dbReference>
<dbReference type="AlphaFoldDB" id="A0A4P9Y376"/>
<evidence type="ECO:0000256" key="6">
    <source>
        <dbReference type="SAM" id="MobiDB-lite"/>
    </source>
</evidence>
<dbReference type="GO" id="GO:0008270">
    <property type="term" value="F:zinc ion binding"/>
    <property type="evidence" value="ECO:0007669"/>
    <property type="project" value="InterPro"/>
</dbReference>
<dbReference type="Proteomes" id="UP000267251">
    <property type="component" value="Unassembled WGS sequence"/>
</dbReference>
<dbReference type="GO" id="GO:0003677">
    <property type="term" value="F:DNA binding"/>
    <property type="evidence" value="ECO:0007669"/>
    <property type="project" value="InterPro"/>
</dbReference>
<dbReference type="EMBL" id="KZ988117">
    <property type="protein sequence ID" value="RKP13072.1"/>
    <property type="molecule type" value="Genomic_DNA"/>
</dbReference>
<evidence type="ECO:0000313" key="8">
    <source>
        <dbReference type="EMBL" id="RKP13072.1"/>
    </source>
</evidence>
<dbReference type="PANTHER" id="PTHR47338">
    <property type="entry name" value="ZN(II)2CYS6 TRANSCRIPTION FACTOR (EUROFUNG)-RELATED"/>
    <property type="match status" value="1"/>
</dbReference>
<protein>
    <recommendedName>
        <fullName evidence="7">Xylanolytic transcriptional activator regulatory domain-containing protein</fullName>
    </recommendedName>
</protein>
<evidence type="ECO:0000256" key="5">
    <source>
        <dbReference type="ARBA" id="ARBA00023242"/>
    </source>
</evidence>
<feature type="compositionally biased region" description="Basic and acidic residues" evidence="6">
    <location>
        <begin position="430"/>
        <end position="446"/>
    </location>
</feature>
<proteinExistence type="predicted"/>
<keyword evidence="9" id="KW-1185">Reference proteome</keyword>
<gene>
    <name evidence="8" type="ORF">BJ684DRAFT_20419</name>
</gene>
<evidence type="ECO:0000313" key="9">
    <source>
        <dbReference type="Proteomes" id="UP000267251"/>
    </source>
</evidence>
<keyword evidence="5" id="KW-0539">Nucleus</keyword>
<dbReference type="PANTHER" id="PTHR47338:SF5">
    <property type="entry name" value="ZN(II)2CYS6 TRANSCRIPTION FACTOR (EUROFUNG)"/>
    <property type="match status" value="1"/>
</dbReference>
<dbReference type="CDD" id="cd12148">
    <property type="entry name" value="fungal_TF_MHR"/>
    <property type="match status" value="1"/>
</dbReference>
<comment type="subcellular location">
    <subcellularLocation>
        <location evidence="1">Nucleus</location>
    </subcellularLocation>
</comment>
<feature type="region of interest" description="Disordered" evidence="6">
    <location>
        <begin position="421"/>
        <end position="506"/>
    </location>
</feature>